<feature type="region of interest" description="Disordered" evidence="1">
    <location>
        <begin position="1"/>
        <end position="49"/>
    </location>
</feature>
<dbReference type="Proteomes" id="UP001500235">
    <property type="component" value="Unassembled WGS sequence"/>
</dbReference>
<sequence>MFGGKPAPGPLLRSKEPKAAVSRSAEDESFSDLSIPRSSGRIANHRDTDRHRLEQETALLVRKGGNVPVTLINLSGGGAMIEGGGDLKLWDRIELELGACRVEAIVRWIRGERVGLEFAHETRIATDSKDVAETLRAVIRRSFPDIALEAEMAVQHSVDEATEELGDEVGEPAFEERAERELRHPLIWSGLIHFNHESTPVRLRNISSGGALVEGAGVFPVGAELLLDLGDAGAIFSTVNWARGDQAGLAFHAPYELSRLAEARPEVASARWVAPAYLRDDRTGSSPWAAQWERHDLASLHRKLSAPSPIRKR</sequence>
<evidence type="ECO:0000259" key="2">
    <source>
        <dbReference type="Pfam" id="PF07238"/>
    </source>
</evidence>
<dbReference type="InterPro" id="IPR009875">
    <property type="entry name" value="PilZ_domain"/>
</dbReference>
<proteinExistence type="predicted"/>
<protein>
    <recommendedName>
        <fullName evidence="2">PilZ domain-containing protein</fullName>
    </recommendedName>
</protein>
<dbReference type="SUPFAM" id="SSF141371">
    <property type="entry name" value="PilZ domain-like"/>
    <property type="match status" value="2"/>
</dbReference>
<dbReference type="EMBL" id="BAABBQ010000001">
    <property type="protein sequence ID" value="GAA4015755.1"/>
    <property type="molecule type" value="Genomic_DNA"/>
</dbReference>
<feature type="domain" description="PilZ" evidence="2">
    <location>
        <begin position="57"/>
        <end position="124"/>
    </location>
</feature>
<organism evidence="3 4">
    <name type="scientific">Sphingomonas swuensis</name>
    <dbReference type="NCBI Taxonomy" id="977800"/>
    <lineage>
        <taxon>Bacteria</taxon>
        <taxon>Pseudomonadati</taxon>
        <taxon>Pseudomonadota</taxon>
        <taxon>Alphaproteobacteria</taxon>
        <taxon>Sphingomonadales</taxon>
        <taxon>Sphingomonadaceae</taxon>
        <taxon>Sphingomonas</taxon>
    </lineage>
</organism>
<evidence type="ECO:0000256" key="1">
    <source>
        <dbReference type="SAM" id="MobiDB-lite"/>
    </source>
</evidence>
<evidence type="ECO:0000313" key="3">
    <source>
        <dbReference type="EMBL" id="GAA4015755.1"/>
    </source>
</evidence>
<keyword evidence="4" id="KW-1185">Reference proteome</keyword>
<comment type="caution">
    <text evidence="3">The sequence shown here is derived from an EMBL/GenBank/DDBJ whole genome shotgun (WGS) entry which is preliminary data.</text>
</comment>
<reference evidence="4" key="1">
    <citation type="journal article" date="2019" name="Int. J. Syst. Evol. Microbiol.">
        <title>The Global Catalogue of Microorganisms (GCM) 10K type strain sequencing project: providing services to taxonomists for standard genome sequencing and annotation.</title>
        <authorList>
            <consortium name="The Broad Institute Genomics Platform"/>
            <consortium name="The Broad Institute Genome Sequencing Center for Infectious Disease"/>
            <person name="Wu L."/>
            <person name="Ma J."/>
        </authorList>
    </citation>
    <scope>NUCLEOTIDE SEQUENCE [LARGE SCALE GENOMIC DNA]</scope>
    <source>
        <strain evidence="4">JCM 17563</strain>
    </source>
</reference>
<name>A0ABP7SSC2_9SPHN</name>
<accession>A0ABP7SSC2</accession>
<dbReference type="Pfam" id="PF07238">
    <property type="entry name" value="PilZ"/>
    <property type="match status" value="1"/>
</dbReference>
<gene>
    <name evidence="3" type="ORF">GCM10022280_13200</name>
</gene>
<evidence type="ECO:0000313" key="4">
    <source>
        <dbReference type="Proteomes" id="UP001500235"/>
    </source>
</evidence>